<proteinExistence type="predicted"/>
<feature type="region of interest" description="Disordered" evidence="1">
    <location>
        <begin position="153"/>
        <end position="188"/>
    </location>
</feature>
<evidence type="ECO:0000313" key="3">
    <source>
        <dbReference type="Proteomes" id="UP000317429"/>
    </source>
</evidence>
<accession>A0A518DD97</accession>
<keyword evidence="3" id="KW-1185">Reference proteome</keyword>
<dbReference type="Proteomes" id="UP000317429">
    <property type="component" value="Chromosome"/>
</dbReference>
<gene>
    <name evidence="2" type="ORF">Pla175_28130</name>
</gene>
<dbReference type="RefSeq" id="WP_145285916.1">
    <property type="nucleotide sequence ID" value="NZ_CP036291.1"/>
</dbReference>
<evidence type="ECO:0000256" key="1">
    <source>
        <dbReference type="SAM" id="MobiDB-lite"/>
    </source>
</evidence>
<dbReference type="KEGG" id="pnd:Pla175_28130"/>
<dbReference type="AlphaFoldDB" id="A0A518DD97"/>
<reference evidence="2 3" key="1">
    <citation type="submission" date="2019-02" db="EMBL/GenBank/DDBJ databases">
        <title>Deep-cultivation of Planctomycetes and their phenomic and genomic characterization uncovers novel biology.</title>
        <authorList>
            <person name="Wiegand S."/>
            <person name="Jogler M."/>
            <person name="Boedeker C."/>
            <person name="Pinto D."/>
            <person name="Vollmers J."/>
            <person name="Rivas-Marin E."/>
            <person name="Kohn T."/>
            <person name="Peeters S.H."/>
            <person name="Heuer A."/>
            <person name="Rast P."/>
            <person name="Oberbeckmann S."/>
            <person name="Bunk B."/>
            <person name="Jeske O."/>
            <person name="Meyerdierks A."/>
            <person name="Storesund J.E."/>
            <person name="Kallscheuer N."/>
            <person name="Luecker S."/>
            <person name="Lage O.M."/>
            <person name="Pohl T."/>
            <person name="Merkel B.J."/>
            <person name="Hornburger P."/>
            <person name="Mueller R.-W."/>
            <person name="Bruemmer F."/>
            <person name="Labrenz M."/>
            <person name="Spormann A.M."/>
            <person name="Op den Camp H."/>
            <person name="Overmann J."/>
            <person name="Amann R."/>
            <person name="Jetten M.S.M."/>
            <person name="Mascher T."/>
            <person name="Medema M.H."/>
            <person name="Devos D.P."/>
            <person name="Kaster A.-K."/>
            <person name="Ovreas L."/>
            <person name="Rohde M."/>
            <person name="Galperin M.Y."/>
            <person name="Jogler C."/>
        </authorList>
    </citation>
    <scope>NUCLEOTIDE SEQUENCE [LARGE SCALE GENOMIC DNA]</scope>
    <source>
        <strain evidence="2 3">Pla175</strain>
    </source>
</reference>
<organism evidence="2 3">
    <name type="scientific">Pirellulimonas nuda</name>
    <dbReference type="NCBI Taxonomy" id="2528009"/>
    <lineage>
        <taxon>Bacteria</taxon>
        <taxon>Pseudomonadati</taxon>
        <taxon>Planctomycetota</taxon>
        <taxon>Planctomycetia</taxon>
        <taxon>Pirellulales</taxon>
        <taxon>Lacipirellulaceae</taxon>
        <taxon>Pirellulimonas</taxon>
    </lineage>
</organism>
<protein>
    <submittedName>
        <fullName evidence="2">Uncharacterized protein</fullName>
    </submittedName>
</protein>
<evidence type="ECO:0000313" key="2">
    <source>
        <dbReference type="EMBL" id="QDU89423.1"/>
    </source>
</evidence>
<dbReference type="OrthoDB" id="292104at2"/>
<sequence length="188" mass="19883">MHVILSVAGGVVQDAFASDTRLKQIVVEWDAEGTGGTAEAAVCGLAVSPLIALAETDVGSSLAAAGPDFAVEPTATPRQTPADPSQLSHDALIRIVAALQQHLYLDLDDAGEPHWNIDKEWVSADICMELACLLEIHGLTPHRNGPLSVRVARPRSKASASRRTNVVNSWRCGPPAHTTRSRNAAATK</sequence>
<name>A0A518DD97_9BACT</name>
<dbReference type="EMBL" id="CP036291">
    <property type="protein sequence ID" value="QDU89423.1"/>
    <property type="molecule type" value="Genomic_DNA"/>
</dbReference>